<sequence length="137" mass="16353">MTVLKEAGVKFYTQAFHKWEEDMNENRFSRLNQYRSMWILVFFDLPTETATERKVATKFRKNLLDDGFAMFQFSIYMRFCASRENTDVHVKRTKRTLPKKGKIGILQITDRQFGMIELFHGQKEIDPETPSQQLELF</sequence>
<dbReference type="GO" id="GO:0051607">
    <property type="term" value="P:defense response to virus"/>
    <property type="evidence" value="ECO:0007669"/>
    <property type="project" value="UniProtKB-UniRule"/>
</dbReference>
<dbReference type="GO" id="GO:0043571">
    <property type="term" value="P:maintenance of CRISPR repeat elements"/>
    <property type="evidence" value="ECO:0007669"/>
    <property type="project" value="UniProtKB-UniRule"/>
</dbReference>
<comment type="caution">
    <text evidence="10">The sequence shown here is derived from an EMBL/GenBank/DDBJ whole genome shotgun (WGS) entry which is preliminary data.</text>
</comment>
<keyword evidence="11" id="KW-1185">Reference proteome</keyword>
<name>A0A8J3BG00_9FLAO</name>
<keyword evidence="6 9" id="KW-0378">Hydrolase</keyword>
<dbReference type="InterPro" id="IPR021127">
    <property type="entry name" value="CRISPR_associated_Cas2"/>
</dbReference>
<dbReference type="SUPFAM" id="SSF143430">
    <property type="entry name" value="TTP0101/SSO1404-like"/>
    <property type="match status" value="1"/>
</dbReference>
<reference evidence="10" key="1">
    <citation type="journal article" date="2014" name="Int. J. Syst. Evol. Microbiol.">
        <title>Complete genome sequence of Corynebacterium casei LMG S-19264T (=DSM 44701T), isolated from a smear-ripened cheese.</title>
        <authorList>
            <consortium name="US DOE Joint Genome Institute (JGI-PGF)"/>
            <person name="Walter F."/>
            <person name="Albersmeier A."/>
            <person name="Kalinowski J."/>
            <person name="Ruckert C."/>
        </authorList>
    </citation>
    <scope>NUCLEOTIDE SEQUENCE</scope>
    <source>
        <strain evidence="10">JCM 12862</strain>
    </source>
</reference>
<dbReference type="GO" id="GO:0046872">
    <property type="term" value="F:metal ion binding"/>
    <property type="evidence" value="ECO:0007669"/>
    <property type="project" value="UniProtKB-UniRule"/>
</dbReference>
<organism evidence="10 11">
    <name type="scientific">Yeosuana aromativorans</name>
    <dbReference type="NCBI Taxonomy" id="288019"/>
    <lineage>
        <taxon>Bacteria</taxon>
        <taxon>Pseudomonadati</taxon>
        <taxon>Bacteroidota</taxon>
        <taxon>Flavobacteriia</taxon>
        <taxon>Flavobacteriales</taxon>
        <taxon>Flavobacteriaceae</taxon>
        <taxon>Yeosuana</taxon>
    </lineage>
</organism>
<gene>
    <name evidence="9 10" type="primary">cas2</name>
    <name evidence="10" type="ORF">GCM10007962_08650</name>
</gene>
<evidence type="ECO:0000256" key="3">
    <source>
        <dbReference type="ARBA" id="ARBA00022722"/>
    </source>
</evidence>
<comment type="function">
    <text evidence="9">CRISPR (clustered regularly interspaced short palindromic repeat), is an adaptive immune system that provides protection against mobile genetic elements (viruses, transposable elements and conjugative plasmids). CRISPR clusters contain sequences complementary to antecedent mobile elements and target invading nucleic acids. CRISPR clusters are transcribed and processed into CRISPR RNA (crRNA). Functions as a ssRNA-specific endoribonuclease. Involved in the integration of spacer DNA into the CRISPR cassette.</text>
</comment>
<evidence type="ECO:0000313" key="10">
    <source>
        <dbReference type="EMBL" id="GGK16619.1"/>
    </source>
</evidence>
<comment type="subunit">
    <text evidence="9">Homodimer, forms a heterotetramer with a Cas1 homodimer.</text>
</comment>
<dbReference type="GO" id="GO:0004521">
    <property type="term" value="F:RNA endonuclease activity"/>
    <property type="evidence" value="ECO:0007669"/>
    <property type="project" value="InterPro"/>
</dbReference>
<evidence type="ECO:0000256" key="8">
    <source>
        <dbReference type="ARBA" id="ARBA00023118"/>
    </source>
</evidence>
<keyword evidence="5 9" id="KW-0255">Endonuclease</keyword>
<evidence type="ECO:0000256" key="9">
    <source>
        <dbReference type="HAMAP-Rule" id="MF_01471"/>
    </source>
</evidence>
<evidence type="ECO:0000256" key="5">
    <source>
        <dbReference type="ARBA" id="ARBA00022759"/>
    </source>
</evidence>
<proteinExistence type="inferred from homology"/>
<dbReference type="Proteomes" id="UP000612329">
    <property type="component" value="Unassembled WGS sequence"/>
</dbReference>
<accession>A0A8J3BG00</accession>
<evidence type="ECO:0000256" key="2">
    <source>
        <dbReference type="ARBA" id="ARBA00009959"/>
    </source>
</evidence>
<evidence type="ECO:0000256" key="7">
    <source>
        <dbReference type="ARBA" id="ARBA00022842"/>
    </source>
</evidence>
<protein>
    <recommendedName>
        <fullName evidence="9">CRISPR-associated endoribonuclease Cas2</fullName>
        <ecNumber evidence="9">3.1.-.-</ecNumber>
    </recommendedName>
</protein>
<dbReference type="AlphaFoldDB" id="A0A8J3BG00"/>
<reference evidence="10" key="2">
    <citation type="submission" date="2020-09" db="EMBL/GenBank/DDBJ databases">
        <authorList>
            <person name="Sun Q."/>
            <person name="Ohkuma M."/>
        </authorList>
    </citation>
    <scope>NUCLEOTIDE SEQUENCE</scope>
    <source>
        <strain evidence="10">JCM 12862</strain>
    </source>
</reference>
<dbReference type="EC" id="3.1.-.-" evidence="9"/>
<dbReference type="EMBL" id="BMNR01000002">
    <property type="protein sequence ID" value="GGK16619.1"/>
    <property type="molecule type" value="Genomic_DNA"/>
</dbReference>
<keyword evidence="8 9" id="KW-0051">Antiviral defense</keyword>
<keyword evidence="4 9" id="KW-0479">Metal-binding</keyword>
<dbReference type="InterPro" id="IPR019199">
    <property type="entry name" value="Virulence_VapD/CRISPR_Cas2"/>
</dbReference>
<evidence type="ECO:0000256" key="1">
    <source>
        <dbReference type="ARBA" id="ARBA00001946"/>
    </source>
</evidence>
<dbReference type="GO" id="GO:0016787">
    <property type="term" value="F:hydrolase activity"/>
    <property type="evidence" value="ECO:0007669"/>
    <property type="project" value="UniProtKB-KW"/>
</dbReference>
<keyword evidence="3 9" id="KW-0540">Nuclease</keyword>
<evidence type="ECO:0000313" key="11">
    <source>
        <dbReference type="Proteomes" id="UP000612329"/>
    </source>
</evidence>
<dbReference type="NCBIfam" id="TIGR01573">
    <property type="entry name" value="cas2"/>
    <property type="match status" value="1"/>
</dbReference>
<comment type="cofactor">
    <cofactor evidence="1 9">
        <name>Mg(2+)</name>
        <dbReference type="ChEBI" id="CHEBI:18420"/>
    </cofactor>
</comment>
<feature type="binding site" evidence="9">
    <location>
        <position position="44"/>
    </location>
    <ligand>
        <name>Mg(2+)</name>
        <dbReference type="ChEBI" id="CHEBI:18420"/>
        <note>catalytic</note>
    </ligand>
</feature>
<dbReference type="HAMAP" id="MF_01471">
    <property type="entry name" value="Cas2"/>
    <property type="match status" value="1"/>
</dbReference>
<evidence type="ECO:0000256" key="6">
    <source>
        <dbReference type="ARBA" id="ARBA00022801"/>
    </source>
</evidence>
<keyword evidence="7 9" id="KW-0460">Magnesium</keyword>
<dbReference type="Pfam" id="PF09827">
    <property type="entry name" value="CRISPR_Cas2"/>
    <property type="match status" value="1"/>
</dbReference>
<comment type="similarity">
    <text evidence="2 9">Belongs to the CRISPR-associated endoribonuclease Cas2 protein family.</text>
</comment>
<dbReference type="CDD" id="cd09638">
    <property type="entry name" value="Cas2_I_II_III"/>
    <property type="match status" value="1"/>
</dbReference>
<evidence type="ECO:0000256" key="4">
    <source>
        <dbReference type="ARBA" id="ARBA00022723"/>
    </source>
</evidence>